<dbReference type="Gene3D" id="3.40.50.300">
    <property type="entry name" value="P-loop containing nucleotide triphosphate hydrolases"/>
    <property type="match status" value="1"/>
</dbReference>
<reference evidence="2" key="1">
    <citation type="submission" date="2021-01" db="EMBL/GenBank/DDBJ databases">
        <authorList>
            <person name="Corre E."/>
            <person name="Pelletier E."/>
            <person name="Niang G."/>
            <person name="Scheremetjew M."/>
            <person name="Finn R."/>
            <person name="Kale V."/>
            <person name="Holt S."/>
            <person name="Cochrane G."/>
            <person name="Meng A."/>
            <person name="Brown T."/>
            <person name="Cohen L."/>
        </authorList>
    </citation>
    <scope>NUCLEOTIDE SEQUENCE</scope>
    <source>
        <strain evidence="2">CCMP3105</strain>
    </source>
</reference>
<organism evidence="2">
    <name type="scientific">Alexandrium monilatum</name>
    <dbReference type="NCBI Taxonomy" id="311494"/>
    <lineage>
        <taxon>Eukaryota</taxon>
        <taxon>Sar</taxon>
        <taxon>Alveolata</taxon>
        <taxon>Dinophyceae</taxon>
        <taxon>Gonyaulacales</taxon>
        <taxon>Pyrocystaceae</taxon>
        <taxon>Alexandrium</taxon>
    </lineage>
</organism>
<name>A0A7S4Q256_9DINO</name>
<sequence length="352" mass="37763">MFAEDACGQSSGSGCLAGPWPAPRPLEGVKSNKRPVFEIRGAEFTCAGGANEASGISLCLSSRIAAIGEAGRAAVAILLGEAGSGAGEVWRHDALGVVHLAPKALAGGRCLSGGYLAAIEVALQERPQVVVLDEALPDGDAEWAKAFHKTLCSEALRSFHGAVVVAVADETRALAPVCSQSWVGHGVRVRQEPYLEVIEDALDEASSAADLLEEALSYDYCNLAWWVDAARAKNQKVTLFASRGVDGKRTLRGFLCHHVKEGQAELHIRFIFVPKELRGSGLGARVVRWVIATANRMPQSECRWISLKAADASLVPWYEKFGFTDMTCGQCDDEDEVWMELPNDSIVVGNEE</sequence>
<protein>
    <recommendedName>
        <fullName evidence="1">N-acetyltransferase domain-containing protein</fullName>
    </recommendedName>
</protein>
<dbReference type="InterPro" id="IPR016181">
    <property type="entry name" value="Acyl_CoA_acyltransferase"/>
</dbReference>
<evidence type="ECO:0000259" key="1">
    <source>
        <dbReference type="PROSITE" id="PS51186"/>
    </source>
</evidence>
<dbReference type="Pfam" id="PF00583">
    <property type="entry name" value="Acetyltransf_1"/>
    <property type="match status" value="1"/>
</dbReference>
<feature type="domain" description="N-acetyltransferase" evidence="1">
    <location>
        <begin position="195"/>
        <end position="344"/>
    </location>
</feature>
<dbReference type="InterPro" id="IPR000182">
    <property type="entry name" value="GNAT_dom"/>
</dbReference>
<accession>A0A7S4Q256</accession>
<dbReference type="GO" id="GO:0016747">
    <property type="term" value="F:acyltransferase activity, transferring groups other than amino-acyl groups"/>
    <property type="evidence" value="ECO:0007669"/>
    <property type="project" value="InterPro"/>
</dbReference>
<gene>
    <name evidence="2" type="ORF">AMON00008_LOCUS9628</name>
</gene>
<proteinExistence type="predicted"/>
<dbReference type="InterPro" id="IPR027417">
    <property type="entry name" value="P-loop_NTPase"/>
</dbReference>
<dbReference type="PROSITE" id="PS51186">
    <property type="entry name" value="GNAT"/>
    <property type="match status" value="1"/>
</dbReference>
<dbReference type="AlphaFoldDB" id="A0A7S4Q256"/>
<dbReference type="Gene3D" id="3.40.630.30">
    <property type="match status" value="1"/>
</dbReference>
<dbReference type="SUPFAM" id="SSF55729">
    <property type="entry name" value="Acyl-CoA N-acyltransferases (Nat)"/>
    <property type="match status" value="1"/>
</dbReference>
<dbReference type="EMBL" id="HBNR01014818">
    <property type="protein sequence ID" value="CAE4570009.1"/>
    <property type="molecule type" value="Transcribed_RNA"/>
</dbReference>
<evidence type="ECO:0000313" key="2">
    <source>
        <dbReference type="EMBL" id="CAE4570009.1"/>
    </source>
</evidence>